<sequence length="198" mass="22685">MTRQTLLALGYHEDEEMFKNDKRQIRGLYSNKSEYLEDIARLKKLFRLSIREDASLLDGLDIHQIRQVCVKELPEARKNIEGANHCFALVADEAVLKDVARGVFVIKAVGYDWDEDRASQGWVRMLTADILCLWESLLLYDYICHDIYAAIHHDVSGGDLDKDTWEGLPCIEPLGDCSEARTANPTGTARITQFRFDY</sequence>
<dbReference type="AlphaFoldDB" id="A0A8H5TTS4"/>
<gene>
    <name evidence="1" type="ORF">FCIRC_6518</name>
</gene>
<accession>A0A8H5TTS4</accession>
<name>A0A8H5TTS4_FUSCI</name>
<dbReference type="Proteomes" id="UP000572754">
    <property type="component" value="Unassembled WGS sequence"/>
</dbReference>
<dbReference type="EMBL" id="JAAQPE010000215">
    <property type="protein sequence ID" value="KAF5678235.1"/>
    <property type="molecule type" value="Genomic_DNA"/>
</dbReference>
<reference evidence="1 2" key="2">
    <citation type="submission" date="2020-05" db="EMBL/GenBank/DDBJ databases">
        <title>Identification and distribution of gene clusters putatively required for synthesis of sphingolipid metabolism inhibitors in phylogenetically diverse species of the filamentous fungus Fusarium.</title>
        <authorList>
            <person name="Kim H.-S."/>
            <person name="Busman M."/>
            <person name="Brown D.W."/>
            <person name="Divon H."/>
            <person name="Uhlig S."/>
            <person name="Proctor R.H."/>
        </authorList>
    </citation>
    <scope>NUCLEOTIDE SEQUENCE [LARGE SCALE GENOMIC DNA]</scope>
    <source>
        <strain evidence="1 2">NRRL 25331</strain>
    </source>
</reference>
<protein>
    <submittedName>
        <fullName evidence="1">Uncharacterized protein</fullName>
    </submittedName>
</protein>
<reference evidence="2" key="1">
    <citation type="journal article" date="2020" name="BMC Genomics">
        <title>Correction to: Identification and distribution of gene clusters required for synthesis of sphingolipid metabolism inhibitors in diverse species of the filamentous fungus Fusarium.</title>
        <authorList>
            <person name="Kim H.S."/>
            <person name="Lohmar J.M."/>
            <person name="Busman M."/>
            <person name="Brown D.W."/>
            <person name="Naumann T.A."/>
            <person name="Divon H.H."/>
            <person name="Lysoe E."/>
            <person name="Uhlig S."/>
            <person name="Proctor R.H."/>
        </authorList>
    </citation>
    <scope>NUCLEOTIDE SEQUENCE [LARGE SCALE GENOMIC DNA]</scope>
    <source>
        <strain evidence="2">NRRL 25331</strain>
    </source>
</reference>
<organism evidence="1 2">
    <name type="scientific">Fusarium circinatum</name>
    <name type="common">Pitch canker fungus</name>
    <name type="synonym">Gibberella circinata</name>
    <dbReference type="NCBI Taxonomy" id="48490"/>
    <lineage>
        <taxon>Eukaryota</taxon>
        <taxon>Fungi</taxon>
        <taxon>Dikarya</taxon>
        <taxon>Ascomycota</taxon>
        <taxon>Pezizomycotina</taxon>
        <taxon>Sordariomycetes</taxon>
        <taxon>Hypocreomycetidae</taxon>
        <taxon>Hypocreales</taxon>
        <taxon>Nectriaceae</taxon>
        <taxon>Fusarium</taxon>
        <taxon>Fusarium fujikuroi species complex</taxon>
    </lineage>
</organism>
<evidence type="ECO:0000313" key="1">
    <source>
        <dbReference type="EMBL" id="KAF5678235.1"/>
    </source>
</evidence>
<keyword evidence="2" id="KW-1185">Reference proteome</keyword>
<comment type="caution">
    <text evidence="1">The sequence shown here is derived from an EMBL/GenBank/DDBJ whole genome shotgun (WGS) entry which is preliminary data.</text>
</comment>
<proteinExistence type="predicted"/>
<evidence type="ECO:0000313" key="2">
    <source>
        <dbReference type="Proteomes" id="UP000572754"/>
    </source>
</evidence>